<dbReference type="AlphaFoldDB" id="A0AAV7LBD8"/>
<dbReference type="PANTHER" id="PTHR14198:SF14">
    <property type="entry name" value="TRANSMEMBRANE 4 L6 FAMILY MEMBER 18"/>
    <property type="match status" value="1"/>
</dbReference>
<proteinExistence type="inferred from homology"/>
<keyword evidence="3 6" id="KW-0812">Transmembrane</keyword>
<protein>
    <recommendedName>
        <fullName evidence="9">Transmembrane 4 L6 family member 18</fullName>
    </recommendedName>
</protein>
<dbReference type="InterPro" id="IPR008661">
    <property type="entry name" value="L6_membrane"/>
</dbReference>
<keyword evidence="5 6" id="KW-0472">Membrane</keyword>
<feature type="transmembrane region" description="Helical" evidence="6">
    <location>
        <begin position="98"/>
        <end position="118"/>
    </location>
</feature>
<comment type="subcellular location">
    <subcellularLocation>
        <location evidence="1">Membrane</location>
        <topology evidence="1">Multi-pass membrane protein</topology>
    </subcellularLocation>
</comment>
<dbReference type="Pfam" id="PF05805">
    <property type="entry name" value="L6_membrane"/>
    <property type="match status" value="1"/>
</dbReference>
<organism evidence="7 8">
    <name type="scientific">Pleurodeles waltl</name>
    <name type="common">Iberian ribbed newt</name>
    <dbReference type="NCBI Taxonomy" id="8319"/>
    <lineage>
        <taxon>Eukaryota</taxon>
        <taxon>Metazoa</taxon>
        <taxon>Chordata</taxon>
        <taxon>Craniata</taxon>
        <taxon>Vertebrata</taxon>
        <taxon>Euteleostomi</taxon>
        <taxon>Amphibia</taxon>
        <taxon>Batrachia</taxon>
        <taxon>Caudata</taxon>
        <taxon>Salamandroidea</taxon>
        <taxon>Salamandridae</taxon>
        <taxon>Pleurodelinae</taxon>
        <taxon>Pleurodeles</taxon>
    </lineage>
</organism>
<dbReference type="Proteomes" id="UP001066276">
    <property type="component" value="Chromosome 11"/>
</dbReference>
<evidence type="ECO:0008006" key="9">
    <source>
        <dbReference type="Google" id="ProtNLM"/>
    </source>
</evidence>
<feature type="transmembrane region" description="Helical" evidence="6">
    <location>
        <begin position="162"/>
        <end position="181"/>
    </location>
</feature>
<name>A0AAV7LBD8_PLEWA</name>
<keyword evidence="4 6" id="KW-1133">Transmembrane helix</keyword>
<dbReference type="PANTHER" id="PTHR14198">
    <property type="entry name" value="TRANSMEMBRANE 4 L6 FAMILY MEMBER 1-RELATED"/>
    <property type="match status" value="1"/>
</dbReference>
<evidence type="ECO:0000256" key="5">
    <source>
        <dbReference type="ARBA" id="ARBA00023136"/>
    </source>
</evidence>
<evidence type="ECO:0000256" key="3">
    <source>
        <dbReference type="ARBA" id="ARBA00022692"/>
    </source>
</evidence>
<comment type="caution">
    <text evidence="7">The sequence shown here is derived from an EMBL/GenBank/DDBJ whole genome shotgun (WGS) entry which is preliminary data.</text>
</comment>
<evidence type="ECO:0000256" key="6">
    <source>
        <dbReference type="SAM" id="Phobius"/>
    </source>
</evidence>
<accession>A0AAV7LBD8</accession>
<dbReference type="GO" id="GO:0016020">
    <property type="term" value="C:membrane"/>
    <property type="evidence" value="ECO:0007669"/>
    <property type="project" value="UniProtKB-SubCell"/>
</dbReference>
<feature type="transmembrane region" description="Helical" evidence="6">
    <location>
        <begin position="12"/>
        <end position="31"/>
    </location>
</feature>
<evidence type="ECO:0000313" key="8">
    <source>
        <dbReference type="Proteomes" id="UP001066276"/>
    </source>
</evidence>
<gene>
    <name evidence="7" type="ORF">NDU88_001470</name>
</gene>
<evidence type="ECO:0000313" key="7">
    <source>
        <dbReference type="EMBL" id="KAJ1088312.1"/>
    </source>
</evidence>
<feature type="transmembrane region" description="Helical" evidence="6">
    <location>
        <begin position="47"/>
        <end position="69"/>
    </location>
</feature>
<reference evidence="7" key="1">
    <citation type="journal article" date="2022" name="bioRxiv">
        <title>Sequencing and chromosome-scale assembly of the giantPleurodeles waltlgenome.</title>
        <authorList>
            <person name="Brown T."/>
            <person name="Elewa A."/>
            <person name="Iarovenko S."/>
            <person name="Subramanian E."/>
            <person name="Araus A.J."/>
            <person name="Petzold A."/>
            <person name="Susuki M."/>
            <person name="Suzuki K.-i.T."/>
            <person name="Hayashi T."/>
            <person name="Toyoda A."/>
            <person name="Oliveira C."/>
            <person name="Osipova E."/>
            <person name="Leigh N.D."/>
            <person name="Simon A."/>
            <person name="Yun M.H."/>
        </authorList>
    </citation>
    <scope>NUCLEOTIDE SEQUENCE</scope>
    <source>
        <strain evidence="7">20211129_DDA</strain>
        <tissue evidence="7">Liver</tissue>
    </source>
</reference>
<comment type="similarity">
    <text evidence="2">Belongs to the L6 tetraspanin family.</text>
</comment>
<sequence>MCSQQRCGDWLSFSLIPPAVCCMAANILLYFPNGDSTYASANSLTEYVWFFEGICFSGVMMLIIAALLLTVEQYTCFACCCYPNKGCNPRCSRAGSPIIALLGVTFSGYCLIISSLALSQGPFCSTITGWTYPFKDTPGSYLTNSSLWLQCLKPYYVVEWNIILFSILIALSAFQVIVCFIKAIIELRILLCATHSVIVQPESI</sequence>
<dbReference type="EMBL" id="JANPWB010000015">
    <property type="protein sequence ID" value="KAJ1088312.1"/>
    <property type="molecule type" value="Genomic_DNA"/>
</dbReference>
<evidence type="ECO:0000256" key="2">
    <source>
        <dbReference type="ARBA" id="ARBA00006193"/>
    </source>
</evidence>
<evidence type="ECO:0000256" key="4">
    <source>
        <dbReference type="ARBA" id="ARBA00022989"/>
    </source>
</evidence>
<keyword evidence="8" id="KW-1185">Reference proteome</keyword>
<evidence type="ECO:0000256" key="1">
    <source>
        <dbReference type="ARBA" id="ARBA00004141"/>
    </source>
</evidence>